<evidence type="ECO:0000256" key="2">
    <source>
        <dbReference type="ARBA" id="ARBA00022475"/>
    </source>
</evidence>
<dbReference type="InterPro" id="IPR038731">
    <property type="entry name" value="RgtA/B/C-like"/>
</dbReference>
<name>A0A537M8G5_9BACT</name>
<dbReference type="InterPro" id="IPR050297">
    <property type="entry name" value="LipidA_mod_glycosyltrf_83"/>
</dbReference>
<gene>
    <name evidence="10" type="ORF">E6H02_01130</name>
</gene>
<keyword evidence="4 10" id="KW-0808">Transferase</keyword>
<feature type="transmembrane region" description="Helical" evidence="8">
    <location>
        <begin position="77"/>
        <end position="97"/>
    </location>
</feature>
<dbReference type="AlphaFoldDB" id="A0A537M8G5"/>
<evidence type="ECO:0000256" key="8">
    <source>
        <dbReference type="SAM" id="Phobius"/>
    </source>
</evidence>
<feature type="non-terminal residue" evidence="10">
    <location>
        <position position="161"/>
    </location>
</feature>
<evidence type="ECO:0000256" key="1">
    <source>
        <dbReference type="ARBA" id="ARBA00004651"/>
    </source>
</evidence>
<sequence>MIPYHRSGMPRVPRPLLALLLGLTAIRLALAAALPAGDDEAYYWEWSRHLAAGYVDHPPAVAYLVWAAVGVLGRTPFALHMVALVLSLATALALWILAREVLGRDDAATWAVVLFSIIPVFAAGSILTAPDGPLFFCWVMTLLWAWRAANGTRGGAWLAAG</sequence>
<keyword evidence="6 8" id="KW-1133">Transmembrane helix</keyword>
<keyword evidence="7 8" id="KW-0472">Membrane</keyword>
<dbReference type="PANTHER" id="PTHR33908:SF11">
    <property type="entry name" value="MEMBRANE PROTEIN"/>
    <property type="match status" value="1"/>
</dbReference>
<evidence type="ECO:0000256" key="7">
    <source>
        <dbReference type="ARBA" id="ARBA00023136"/>
    </source>
</evidence>
<comment type="subcellular location">
    <subcellularLocation>
        <location evidence="1">Cell membrane</location>
        <topology evidence="1">Multi-pass membrane protein</topology>
    </subcellularLocation>
</comment>
<keyword evidence="2" id="KW-1003">Cell membrane</keyword>
<accession>A0A537M8G5</accession>
<comment type="caution">
    <text evidence="10">The sequence shown here is derived from an EMBL/GenBank/DDBJ whole genome shotgun (WGS) entry which is preliminary data.</text>
</comment>
<dbReference type="PANTHER" id="PTHR33908">
    <property type="entry name" value="MANNOSYLTRANSFERASE YKCB-RELATED"/>
    <property type="match status" value="1"/>
</dbReference>
<evidence type="ECO:0000313" key="11">
    <source>
        <dbReference type="Proteomes" id="UP000320393"/>
    </source>
</evidence>
<dbReference type="Pfam" id="PF13231">
    <property type="entry name" value="PMT_2"/>
    <property type="match status" value="1"/>
</dbReference>
<protein>
    <submittedName>
        <fullName evidence="10">Glycosyltransferase family 39 protein</fullName>
    </submittedName>
</protein>
<dbReference type="GO" id="GO:0005886">
    <property type="term" value="C:plasma membrane"/>
    <property type="evidence" value="ECO:0007669"/>
    <property type="project" value="UniProtKB-SubCell"/>
</dbReference>
<evidence type="ECO:0000313" key="10">
    <source>
        <dbReference type="EMBL" id="TMJ16167.1"/>
    </source>
</evidence>
<feature type="transmembrane region" description="Helical" evidence="8">
    <location>
        <begin position="109"/>
        <end position="127"/>
    </location>
</feature>
<evidence type="ECO:0000256" key="3">
    <source>
        <dbReference type="ARBA" id="ARBA00022676"/>
    </source>
</evidence>
<evidence type="ECO:0000256" key="4">
    <source>
        <dbReference type="ARBA" id="ARBA00022679"/>
    </source>
</evidence>
<organism evidence="10 11">
    <name type="scientific">Candidatus Segetimicrobium genomatis</name>
    <dbReference type="NCBI Taxonomy" id="2569760"/>
    <lineage>
        <taxon>Bacteria</taxon>
        <taxon>Bacillati</taxon>
        <taxon>Candidatus Sysuimicrobiota</taxon>
        <taxon>Candidatus Sysuimicrobiia</taxon>
        <taxon>Candidatus Sysuimicrobiales</taxon>
        <taxon>Candidatus Segetimicrobiaceae</taxon>
        <taxon>Candidatus Segetimicrobium</taxon>
    </lineage>
</organism>
<evidence type="ECO:0000256" key="6">
    <source>
        <dbReference type="ARBA" id="ARBA00022989"/>
    </source>
</evidence>
<keyword evidence="5 8" id="KW-0812">Transmembrane</keyword>
<dbReference type="Proteomes" id="UP000320393">
    <property type="component" value="Unassembled WGS sequence"/>
</dbReference>
<feature type="domain" description="Glycosyltransferase RgtA/B/C/D-like" evidence="9">
    <location>
        <begin position="56"/>
        <end position="161"/>
    </location>
</feature>
<proteinExistence type="predicted"/>
<dbReference type="GO" id="GO:0009103">
    <property type="term" value="P:lipopolysaccharide biosynthetic process"/>
    <property type="evidence" value="ECO:0007669"/>
    <property type="project" value="UniProtKB-ARBA"/>
</dbReference>
<dbReference type="EMBL" id="VBAM01000030">
    <property type="protein sequence ID" value="TMJ16167.1"/>
    <property type="molecule type" value="Genomic_DNA"/>
</dbReference>
<reference evidence="10 11" key="1">
    <citation type="journal article" date="2019" name="Nat. Microbiol.">
        <title>Mediterranean grassland soil C-N compound turnover is dependent on rainfall and depth, and is mediated by genomically divergent microorganisms.</title>
        <authorList>
            <person name="Diamond S."/>
            <person name="Andeer P.F."/>
            <person name="Li Z."/>
            <person name="Crits-Christoph A."/>
            <person name="Burstein D."/>
            <person name="Anantharaman K."/>
            <person name="Lane K.R."/>
            <person name="Thomas B.C."/>
            <person name="Pan C."/>
            <person name="Northen T.R."/>
            <person name="Banfield J.F."/>
        </authorList>
    </citation>
    <scope>NUCLEOTIDE SEQUENCE [LARGE SCALE GENOMIC DNA]</scope>
    <source>
        <strain evidence="10">NP_5</strain>
    </source>
</reference>
<evidence type="ECO:0000256" key="5">
    <source>
        <dbReference type="ARBA" id="ARBA00022692"/>
    </source>
</evidence>
<dbReference type="GO" id="GO:0016763">
    <property type="term" value="F:pentosyltransferase activity"/>
    <property type="evidence" value="ECO:0007669"/>
    <property type="project" value="TreeGrafter"/>
</dbReference>
<evidence type="ECO:0000259" key="9">
    <source>
        <dbReference type="Pfam" id="PF13231"/>
    </source>
</evidence>
<keyword evidence="3" id="KW-0328">Glycosyltransferase</keyword>